<keyword evidence="2" id="KW-0732">Signal</keyword>
<evidence type="ECO:0000313" key="4">
    <source>
        <dbReference type="Proteomes" id="UP000694381"/>
    </source>
</evidence>
<dbReference type="InterPro" id="IPR033533">
    <property type="entry name" value="PRR27"/>
</dbReference>
<protein>
    <submittedName>
        <fullName evidence="3">Proline rich 27</fullName>
    </submittedName>
</protein>
<dbReference type="PANTHER" id="PTHR39415">
    <property type="entry name" value="PROLINE-RICH PROTEIN 27"/>
    <property type="match status" value="1"/>
</dbReference>
<evidence type="ECO:0000256" key="2">
    <source>
        <dbReference type="SAM" id="SignalP"/>
    </source>
</evidence>
<evidence type="ECO:0000313" key="3">
    <source>
        <dbReference type="Ensembl" id="ENSNGAP00000017186.1"/>
    </source>
</evidence>
<sequence>MKLLLWACVICVAFARKRHYPFIYKDYYGNRYPFNPSLNIPFGFWNENLPPFPLPTFDGHQGNAITKLFGNSEPERGLSPYPWISTSSKVHYPYQGANYPSDASANAPAASPPPPPPRPYPFNIPAKIYFAPPVAVEPPGAPAPPIAPVVPEAVVPEFSVDKSPSGLPGPVRLGPAQPAEPKSPVPEPSSPQFGVAESVPAQFGTAEPGQAQLAQAHPGTPEPAQNQTVAAPESAAGHSAEAKPASAEPAAAQSIPAESATGQSLEAKPAPAEPFAVRPNAGEAASSQSAVGKLITAEPTEVKSEPGGEPPEMLKPSGQEPPLPLLFDQVGGLPYYCKAWNL</sequence>
<keyword evidence="4" id="KW-1185">Reference proteome</keyword>
<reference evidence="3" key="1">
    <citation type="submission" date="2025-08" db="UniProtKB">
        <authorList>
            <consortium name="Ensembl"/>
        </authorList>
    </citation>
    <scope>IDENTIFICATION</scope>
</reference>
<dbReference type="GeneTree" id="ENSGT00530000064615"/>
<feature type="region of interest" description="Disordered" evidence="1">
    <location>
        <begin position="160"/>
        <end position="325"/>
    </location>
</feature>
<feature type="compositionally biased region" description="Low complexity" evidence="1">
    <location>
        <begin position="242"/>
        <end position="260"/>
    </location>
</feature>
<feature type="chain" id="PRO_5034007889" evidence="2">
    <location>
        <begin position="16"/>
        <end position="342"/>
    </location>
</feature>
<feature type="signal peptide" evidence="2">
    <location>
        <begin position="1"/>
        <end position="15"/>
    </location>
</feature>
<dbReference type="PANTHER" id="PTHR39415:SF1">
    <property type="entry name" value="PROLINE-RICH PROTEIN 27"/>
    <property type="match status" value="1"/>
</dbReference>
<dbReference type="AlphaFoldDB" id="A0A8C6W977"/>
<name>A0A8C6W977_NANGA</name>
<proteinExistence type="predicted"/>
<accession>A0A8C6W977</accession>
<dbReference type="GO" id="GO:0070062">
    <property type="term" value="C:extracellular exosome"/>
    <property type="evidence" value="ECO:0007669"/>
    <property type="project" value="TreeGrafter"/>
</dbReference>
<reference evidence="3" key="2">
    <citation type="submission" date="2025-09" db="UniProtKB">
        <authorList>
            <consortium name="Ensembl"/>
        </authorList>
    </citation>
    <scope>IDENTIFICATION</scope>
</reference>
<dbReference type="Ensembl" id="ENSNGAT00000022814.1">
    <property type="protein sequence ID" value="ENSNGAP00000017186.1"/>
    <property type="gene ID" value="ENSNGAG00000017685.1"/>
</dbReference>
<evidence type="ECO:0000256" key="1">
    <source>
        <dbReference type="SAM" id="MobiDB-lite"/>
    </source>
</evidence>
<organism evidence="3 4">
    <name type="scientific">Nannospalax galili</name>
    <name type="common">Northern Israeli blind subterranean mole rat</name>
    <name type="synonym">Spalax galili</name>
    <dbReference type="NCBI Taxonomy" id="1026970"/>
    <lineage>
        <taxon>Eukaryota</taxon>
        <taxon>Metazoa</taxon>
        <taxon>Chordata</taxon>
        <taxon>Craniata</taxon>
        <taxon>Vertebrata</taxon>
        <taxon>Euteleostomi</taxon>
        <taxon>Mammalia</taxon>
        <taxon>Eutheria</taxon>
        <taxon>Euarchontoglires</taxon>
        <taxon>Glires</taxon>
        <taxon>Rodentia</taxon>
        <taxon>Myomorpha</taxon>
        <taxon>Muroidea</taxon>
        <taxon>Spalacidae</taxon>
        <taxon>Spalacinae</taxon>
        <taxon>Nannospalax</taxon>
    </lineage>
</organism>
<dbReference type="Proteomes" id="UP000694381">
    <property type="component" value="Unassembled WGS sequence"/>
</dbReference>